<dbReference type="Pfam" id="PF04542">
    <property type="entry name" value="Sigma70_r2"/>
    <property type="match status" value="1"/>
</dbReference>
<keyword evidence="2" id="KW-0805">Transcription regulation</keyword>
<dbReference type="InterPro" id="IPR007627">
    <property type="entry name" value="RNA_pol_sigma70_r2"/>
</dbReference>
<keyword evidence="4" id="KW-0804">Transcription</keyword>
<evidence type="ECO:0000256" key="2">
    <source>
        <dbReference type="ARBA" id="ARBA00023015"/>
    </source>
</evidence>
<dbReference type="Proteomes" id="UP001595793">
    <property type="component" value="Unassembled WGS sequence"/>
</dbReference>
<dbReference type="EMBL" id="JBHSAS010000006">
    <property type="protein sequence ID" value="MFC4027004.1"/>
    <property type="molecule type" value="Genomic_DNA"/>
</dbReference>
<dbReference type="PANTHER" id="PTHR43133:SF46">
    <property type="entry name" value="RNA POLYMERASE SIGMA-70 FACTOR ECF SUBFAMILY"/>
    <property type="match status" value="1"/>
</dbReference>
<dbReference type="InterPro" id="IPR013249">
    <property type="entry name" value="RNA_pol_sigma70_r4_t2"/>
</dbReference>
<evidence type="ECO:0000313" key="8">
    <source>
        <dbReference type="Proteomes" id="UP001595793"/>
    </source>
</evidence>
<dbReference type="InterPro" id="IPR013324">
    <property type="entry name" value="RNA_pol_sigma_r3/r4-like"/>
</dbReference>
<organism evidence="7 8">
    <name type="scientific">Zunongwangia endophytica</name>
    <dbReference type="NCBI Taxonomy" id="1808945"/>
    <lineage>
        <taxon>Bacteria</taxon>
        <taxon>Pseudomonadati</taxon>
        <taxon>Bacteroidota</taxon>
        <taxon>Flavobacteriia</taxon>
        <taxon>Flavobacteriales</taxon>
        <taxon>Flavobacteriaceae</taxon>
        <taxon>Zunongwangia</taxon>
    </lineage>
</organism>
<evidence type="ECO:0000256" key="3">
    <source>
        <dbReference type="ARBA" id="ARBA00023082"/>
    </source>
</evidence>
<keyword evidence="3" id="KW-0731">Sigma factor</keyword>
<dbReference type="NCBIfam" id="TIGR02937">
    <property type="entry name" value="sigma70-ECF"/>
    <property type="match status" value="1"/>
</dbReference>
<dbReference type="InterPro" id="IPR013325">
    <property type="entry name" value="RNA_pol_sigma_r2"/>
</dbReference>
<dbReference type="SUPFAM" id="SSF88946">
    <property type="entry name" value="Sigma2 domain of RNA polymerase sigma factors"/>
    <property type="match status" value="1"/>
</dbReference>
<feature type="domain" description="RNA polymerase sigma-70 region 2" evidence="5">
    <location>
        <begin position="24"/>
        <end position="90"/>
    </location>
</feature>
<gene>
    <name evidence="7" type="ORF">ACFOS1_06275</name>
</gene>
<evidence type="ECO:0000259" key="6">
    <source>
        <dbReference type="Pfam" id="PF08281"/>
    </source>
</evidence>
<proteinExistence type="inferred from homology"/>
<evidence type="ECO:0000259" key="5">
    <source>
        <dbReference type="Pfam" id="PF04542"/>
    </source>
</evidence>
<reference evidence="8" key="1">
    <citation type="journal article" date="2019" name="Int. J. Syst. Evol. Microbiol.">
        <title>The Global Catalogue of Microorganisms (GCM) 10K type strain sequencing project: providing services to taxonomists for standard genome sequencing and annotation.</title>
        <authorList>
            <consortium name="The Broad Institute Genomics Platform"/>
            <consortium name="The Broad Institute Genome Sequencing Center for Infectious Disease"/>
            <person name="Wu L."/>
            <person name="Ma J."/>
        </authorList>
    </citation>
    <scope>NUCLEOTIDE SEQUENCE [LARGE SCALE GENOMIC DNA]</scope>
    <source>
        <strain evidence="8">CECT 9128</strain>
    </source>
</reference>
<dbReference type="InterPro" id="IPR014284">
    <property type="entry name" value="RNA_pol_sigma-70_dom"/>
</dbReference>
<comment type="similarity">
    <text evidence="1">Belongs to the sigma-70 factor family. ECF subfamily.</text>
</comment>
<evidence type="ECO:0000256" key="1">
    <source>
        <dbReference type="ARBA" id="ARBA00010641"/>
    </source>
</evidence>
<dbReference type="SUPFAM" id="SSF88659">
    <property type="entry name" value="Sigma3 and sigma4 domains of RNA polymerase sigma factors"/>
    <property type="match status" value="1"/>
</dbReference>
<feature type="domain" description="RNA polymerase sigma factor 70 region 4 type 2" evidence="6">
    <location>
        <begin position="118"/>
        <end position="166"/>
    </location>
</feature>
<accession>A0ABV8H4G3</accession>
<keyword evidence="8" id="KW-1185">Reference proteome</keyword>
<evidence type="ECO:0000256" key="4">
    <source>
        <dbReference type="ARBA" id="ARBA00023163"/>
    </source>
</evidence>
<dbReference type="Pfam" id="PF08281">
    <property type="entry name" value="Sigma70_r4_2"/>
    <property type="match status" value="1"/>
</dbReference>
<sequence length="177" mass="21125">MMKSNKKIVQQLKLGNSKAFKKVYLAYYDKLFHICKKFQFKFLTPEDFIQEAFVKIYNNRHQLKEEVSLEAQIIVICKNIIYNHLQREKKIIPLDPDYLRNQTSSEISDQDETAERKENISKLIDLLPVQQKKIFKLHKLENYSYKEISSMTQLSHKTIANHIYLANNFIRKKIKKA</sequence>
<name>A0ABV8H4G3_9FLAO</name>
<dbReference type="RefSeq" id="WP_353958649.1">
    <property type="nucleotide sequence ID" value="NZ_JAUFPZ010000002.1"/>
</dbReference>
<protein>
    <submittedName>
        <fullName evidence="7">RNA polymerase sigma factor</fullName>
    </submittedName>
</protein>
<dbReference type="Gene3D" id="1.10.10.10">
    <property type="entry name" value="Winged helix-like DNA-binding domain superfamily/Winged helix DNA-binding domain"/>
    <property type="match status" value="1"/>
</dbReference>
<comment type="caution">
    <text evidence="7">The sequence shown here is derived from an EMBL/GenBank/DDBJ whole genome shotgun (WGS) entry which is preliminary data.</text>
</comment>
<dbReference type="InterPro" id="IPR036388">
    <property type="entry name" value="WH-like_DNA-bd_sf"/>
</dbReference>
<dbReference type="InterPro" id="IPR039425">
    <property type="entry name" value="RNA_pol_sigma-70-like"/>
</dbReference>
<dbReference type="PANTHER" id="PTHR43133">
    <property type="entry name" value="RNA POLYMERASE ECF-TYPE SIGMA FACTO"/>
    <property type="match status" value="1"/>
</dbReference>
<dbReference type="Gene3D" id="1.10.1740.10">
    <property type="match status" value="1"/>
</dbReference>
<evidence type="ECO:0000313" key="7">
    <source>
        <dbReference type="EMBL" id="MFC4027004.1"/>
    </source>
</evidence>